<accession>A0A0M7APH8</accession>
<dbReference type="InterPro" id="IPR003767">
    <property type="entry name" value="Malate/L-lactate_DH-like"/>
</dbReference>
<dbReference type="RefSeq" id="WP_055118038.1">
    <property type="nucleotide sequence ID" value="NZ_CXWA01000004.1"/>
</dbReference>
<gene>
    <name evidence="3" type="primary">comC_2</name>
    <name evidence="3" type="ORF">LA5096_04977</name>
</gene>
<dbReference type="GO" id="GO:0016491">
    <property type="term" value="F:oxidoreductase activity"/>
    <property type="evidence" value="ECO:0007669"/>
    <property type="project" value="UniProtKB-KW"/>
</dbReference>
<dbReference type="SUPFAM" id="SSF89733">
    <property type="entry name" value="L-sulfolactate dehydrogenase-like"/>
    <property type="match status" value="1"/>
</dbReference>
<dbReference type="InterPro" id="IPR043143">
    <property type="entry name" value="Mal/L-sulf/L-lact_DH-like_NADP"/>
</dbReference>
<dbReference type="STRING" id="311410.LA5095_03695"/>
<evidence type="ECO:0000256" key="1">
    <source>
        <dbReference type="ARBA" id="ARBA00006056"/>
    </source>
</evidence>
<dbReference type="PANTHER" id="PTHR11091">
    <property type="entry name" value="OXIDOREDUCTASE-RELATED"/>
    <property type="match status" value="1"/>
</dbReference>
<keyword evidence="2 3" id="KW-0560">Oxidoreductase</keyword>
<protein>
    <submittedName>
        <fullName evidence="3">(2R)-3-sulfolactate dehydrogenase (NADP(+))</fullName>
        <ecNumber evidence="3">1.1.1.338</ecNumber>
    </submittedName>
</protein>
<dbReference type="Proteomes" id="UP000049983">
    <property type="component" value="Unassembled WGS sequence"/>
</dbReference>
<dbReference type="EMBL" id="CXWC01000013">
    <property type="protein sequence ID" value="CTQ77027.1"/>
    <property type="molecule type" value="Genomic_DNA"/>
</dbReference>
<dbReference type="EC" id="1.1.1.338" evidence="3"/>
<name>A0A0M7APH8_9HYPH</name>
<dbReference type="InterPro" id="IPR043144">
    <property type="entry name" value="Mal/L-sulf/L-lact_DH-like_ah"/>
</dbReference>
<dbReference type="PANTHER" id="PTHR11091:SF0">
    <property type="entry name" value="MALATE DEHYDROGENASE"/>
    <property type="match status" value="1"/>
</dbReference>
<dbReference type="InterPro" id="IPR036111">
    <property type="entry name" value="Mal/L-sulfo/L-lacto_DH-like_sf"/>
</dbReference>
<comment type="similarity">
    <text evidence="1">Belongs to the LDH2/MDH2 oxidoreductase family.</text>
</comment>
<evidence type="ECO:0000256" key="2">
    <source>
        <dbReference type="ARBA" id="ARBA00023002"/>
    </source>
</evidence>
<organism evidence="3 4">
    <name type="scientific">Roseibium album</name>
    <dbReference type="NCBI Taxonomy" id="311410"/>
    <lineage>
        <taxon>Bacteria</taxon>
        <taxon>Pseudomonadati</taxon>
        <taxon>Pseudomonadota</taxon>
        <taxon>Alphaproteobacteria</taxon>
        <taxon>Hyphomicrobiales</taxon>
        <taxon>Stappiaceae</taxon>
        <taxon>Roseibium</taxon>
    </lineage>
</organism>
<reference evidence="4" key="1">
    <citation type="submission" date="2015-07" db="EMBL/GenBank/DDBJ databases">
        <authorList>
            <person name="Rodrigo-Torres Lidia"/>
            <person name="Arahal R.David."/>
        </authorList>
    </citation>
    <scope>NUCLEOTIDE SEQUENCE [LARGE SCALE GENOMIC DNA]</scope>
    <source>
        <strain evidence="4">CECT 5096</strain>
    </source>
</reference>
<evidence type="ECO:0000313" key="3">
    <source>
        <dbReference type="EMBL" id="CTQ77027.1"/>
    </source>
</evidence>
<dbReference type="Gene3D" id="3.30.1370.60">
    <property type="entry name" value="Hypothetical oxidoreductase yiak, domain 2"/>
    <property type="match status" value="1"/>
</dbReference>
<dbReference type="Gene3D" id="1.10.1530.10">
    <property type="match status" value="1"/>
</dbReference>
<dbReference type="Pfam" id="PF02615">
    <property type="entry name" value="Ldh_2"/>
    <property type="match status" value="1"/>
</dbReference>
<dbReference type="AlphaFoldDB" id="A0A0M7APH8"/>
<evidence type="ECO:0000313" key="4">
    <source>
        <dbReference type="Proteomes" id="UP000049983"/>
    </source>
</evidence>
<proteinExistence type="inferred from homology"/>
<sequence length="335" mass="34756">MEASERLSLNDATDLIRSAFVSVGVPEENAKSVARALVAAEAEGQVGHGFSRVEDYVGQARSGKIKADATVDIREVGTASLLADAGNGFAYPALDQVIERGAELAKVAGCVSMGITRSHHCGALSVQVEKLARKGLVAIMVANSPAAMAPYGAKEAVFGTNPIAFAAPRPGRDPLVVDLSLSRVARGKVMSAHKAGKPIPEGWALDRDGNPTTDAAKALDGTMAPIAEAKGTALALMVEILASAMTGASFSSQASSFFSADGPPPGVGQFLIAMRPQDDRFAERLEDLLTAIDTLDGARIPGSRRISAIHQAEANGIEVPARYLEALRKIAEAGT</sequence>
<keyword evidence="4" id="KW-1185">Reference proteome</keyword>
<dbReference type="GeneID" id="97672247"/>